<dbReference type="Proteomes" id="UP000219193">
    <property type="component" value="Unassembled WGS sequence"/>
</dbReference>
<reference evidence="3" key="1">
    <citation type="submission" date="2017-09" db="EMBL/GenBank/DDBJ databases">
        <authorList>
            <person name="Varghese N."/>
            <person name="Submissions S."/>
        </authorList>
    </citation>
    <scope>NUCLEOTIDE SEQUENCE [LARGE SCALE GENOMIC DNA]</scope>
    <source>
        <strain evidence="3">CGMCC 1.12641</strain>
    </source>
</reference>
<name>A0A285X2A6_9FLAO</name>
<gene>
    <name evidence="2" type="ORF">SAMN06296241_1016</name>
</gene>
<organism evidence="2 3">
    <name type="scientific">Salinimicrobium sediminis</name>
    <dbReference type="NCBI Taxonomy" id="1343891"/>
    <lineage>
        <taxon>Bacteria</taxon>
        <taxon>Pseudomonadati</taxon>
        <taxon>Bacteroidota</taxon>
        <taxon>Flavobacteriia</taxon>
        <taxon>Flavobacteriales</taxon>
        <taxon>Flavobacteriaceae</taxon>
        <taxon>Salinimicrobium</taxon>
    </lineage>
</organism>
<evidence type="ECO:0000313" key="3">
    <source>
        <dbReference type="Proteomes" id="UP000219193"/>
    </source>
</evidence>
<feature type="domain" description="Spore protein YkvP/CgeB glycosyl transferase-like" evidence="1">
    <location>
        <begin position="208"/>
        <end position="352"/>
    </location>
</feature>
<dbReference type="Pfam" id="PF13524">
    <property type="entry name" value="Glyco_trans_1_2"/>
    <property type="match status" value="1"/>
</dbReference>
<evidence type="ECO:0000313" key="2">
    <source>
        <dbReference type="EMBL" id="SOC79491.1"/>
    </source>
</evidence>
<dbReference type="InterPro" id="IPR055259">
    <property type="entry name" value="YkvP/CgeB_Glyco_trans-like"/>
</dbReference>
<dbReference type="OrthoDB" id="9813806at2"/>
<proteinExistence type="predicted"/>
<dbReference type="EMBL" id="OCMF01000001">
    <property type="protein sequence ID" value="SOC79491.1"/>
    <property type="molecule type" value="Genomic_DNA"/>
</dbReference>
<dbReference type="RefSeq" id="WP_097055219.1">
    <property type="nucleotide sequence ID" value="NZ_OCMF01000001.1"/>
</dbReference>
<keyword evidence="3" id="KW-1185">Reference proteome</keyword>
<dbReference type="AlphaFoldDB" id="A0A285X2A6"/>
<dbReference type="SUPFAM" id="SSF53756">
    <property type="entry name" value="UDP-Glycosyltransferase/glycogen phosphorylase"/>
    <property type="match status" value="1"/>
</dbReference>
<sequence length="372" mass="41925">MKKNLKIAFFGSSIVSAYWNGAATYYRGIVKALHKMGHEVTFYEPDIYERQKHRDIEDPEWCTVKVYPEDQVTLRALLREASEADVIIKASGVGAFDEFLEDAVVQLKKDDNLIIFWDVDAPATLDRIENDPSDPFNALVPKYDFVLTYGGGQPVIDAYERNGAKRCIPIYNALDTDTHFPVEPQEKFEGTLAFLGNRLPDREKRVEEFFIKPAENLPGEKFILGGSGWGDKNMPQNIDYIGHVYTKDHNAFNCTPKAVLNISRDSMAKYGFSPATRVFEAVGAGACLITDYWEGIETFFEPGKEILVAKDGKEVEEIIANLTPEKAKKIGQAAYKKVLAEHTYNHRAELLESVISEKLEPEDKPVEQNSSL</sequence>
<evidence type="ECO:0000259" key="1">
    <source>
        <dbReference type="Pfam" id="PF13524"/>
    </source>
</evidence>
<protein>
    <submittedName>
        <fullName evidence="2">Spore maturation protein CgeB</fullName>
    </submittedName>
</protein>
<accession>A0A285X2A6</accession>